<dbReference type="EMBL" id="BMAW01107519">
    <property type="protein sequence ID" value="GFT29726.1"/>
    <property type="molecule type" value="Genomic_DNA"/>
</dbReference>
<sequence>MKSSAWHIDSTSTDSVHNNSQFANLHSIMWLQRLPQLGLLSVQNLALRLARNRKAHESAHVHLPPVLSVLPQSKHPVIKKSPSDNSVVCGPVCAGRRLPSTNDVPRSHLRCRQRQRSNGYRLKNSTRP</sequence>
<evidence type="ECO:0000313" key="2">
    <source>
        <dbReference type="EMBL" id="GFT29726.1"/>
    </source>
</evidence>
<evidence type="ECO:0000256" key="1">
    <source>
        <dbReference type="SAM" id="MobiDB-lite"/>
    </source>
</evidence>
<proteinExistence type="predicted"/>
<organism evidence="2 3">
    <name type="scientific">Nephila pilipes</name>
    <name type="common">Giant wood spider</name>
    <name type="synonym">Nephila maculata</name>
    <dbReference type="NCBI Taxonomy" id="299642"/>
    <lineage>
        <taxon>Eukaryota</taxon>
        <taxon>Metazoa</taxon>
        <taxon>Ecdysozoa</taxon>
        <taxon>Arthropoda</taxon>
        <taxon>Chelicerata</taxon>
        <taxon>Arachnida</taxon>
        <taxon>Araneae</taxon>
        <taxon>Araneomorphae</taxon>
        <taxon>Entelegynae</taxon>
        <taxon>Araneoidea</taxon>
        <taxon>Nephilidae</taxon>
        <taxon>Nephila</taxon>
    </lineage>
</organism>
<dbReference type="AlphaFoldDB" id="A0A8X6NSU0"/>
<reference evidence="2" key="1">
    <citation type="submission" date="2020-08" db="EMBL/GenBank/DDBJ databases">
        <title>Multicomponent nature underlies the extraordinary mechanical properties of spider dragline silk.</title>
        <authorList>
            <person name="Kono N."/>
            <person name="Nakamura H."/>
            <person name="Mori M."/>
            <person name="Yoshida Y."/>
            <person name="Ohtoshi R."/>
            <person name="Malay A.D."/>
            <person name="Moran D.A.P."/>
            <person name="Tomita M."/>
            <person name="Numata K."/>
            <person name="Arakawa K."/>
        </authorList>
    </citation>
    <scope>NUCLEOTIDE SEQUENCE</scope>
</reference>
<comment type="caution">
    <text evidence="2">The sequence shown here is derived from an EMBL/GenBank/DDBJ whole genome shotgun (WGS) entry which is preliminary data.</text>
</comment>
<name>A0A8X6NSU0_NEPPI</name>
<keyword evidence="3" id="KW-1185">Reference proteome</keyword>
<dbReference type="Proteomes" id="UP000887013">
    <property type="component" value="Unassembled WGS sequence"/>
</dbReference>
<evidence type="ECO:0000313" key="3">
    <source>
        <dbReference type="Proteomes" id="UP000887013"/>
    </source>
</evidence>
<feature type="region of interest" description="Disordered" evidence="1">
    <location>
        <begin position="96"/>
        <end position="128"/>
    </location>
</feature>
<protein>
    <submittedName>
        <fullName evidence="2">Uncharacterized protein</fullName>
    </submittedName>
</protein>
<accession>A0A8X6NSU0</accession>
<gene>
    <name evidence="2" type="ORF">NPIL_44671</name>
</gene>